<protein>
    <submittedName>
        <fullName evidence="3">Uncharacterized protein</fullName>
    </submittedName>
</protein>
<dbReference type="AlphaFoldDB" id="A0A2A4X520"/>
<organism evidence="3 4">
    <name type="scientific">SAR86 cluster bacterium</name>
    <dbReference type="NCBI Taxonomy" id="2030880"/>
    <lineage>
        <taxon>Bacteria</taxon>
        <taxon>Pseudomonadati</taxon>
        <taxon>Pseudomonadota</taxon>
        <taxon>Gammaproteobacteria</taxon>
        <taxon>SAR86 cluster</taxon>
    </lineage>
</organism>
<dbReference type="EMBL" id="NVUL01000043">
    <property type="protein sequence ID" value="PCI77703.1"/>
    <property type="molecule type" value="Genomic_DNA"/>
</dbReference>
<gene>
    <name evidence="3" type="ORF">COB20_07225</name>
</gene>
<keyword evidence="2" id="KW-0812">Transmembrane</keyword>
<feature type="transmembrane region" description="Helical" evidence="2">
    <location>
        <begin position="55"/>
        <end position="78"/>
    </location>
</feature>
<evidence type="ECO:0000256" key="1">
    <source>
        <dbReference type="SAM" id="MobiDB-lite"/>
    </source>
</evidence>
<keyword evidence="2" id="KW-1133">Transmembrane helix</keyword>
<accession>A0A2A4X520</accession>
<reference evidence="4" key="1">
    <citation type="submission" date="2017-08" db="EMBL/GenBank/DDBJ databases">
        <title>A dynamic microbial community with high functional redundancy inhabits the cold, oxic subseafloor aquifer.</title>
        <authorList>
            <person name="Tully B.J."/>
            <person name="Wheat C.G."/>
            <person name="Glazer B.T."/>
            <person name="Huber J.A."/>
        </authorList>
    </citation>
    <scope>NUCLEOTIDE SEQUENCE [LARGE SCALE GENOMIC DNA]</scope>
</reference>
<feature type="region of interest" description="Disordered" evidence="1">
    <location>
        <begin position="1"/>
        <end position="21"/>
    </location>
</feature>
<dbReference type="Proteomes" id="UP000218767">
    <property type="component" value="Unassembled WGS sequence"/>
</dbReference>
<keyword evidence="2" id="KW-0472">Membrane</keyword>
<evidence type="ECO:0000256" key="2">
    <source>
        <dbReference type="SAM" id="Phobius"/>
    </source>
</evidence>
<name>A0A2A4X520_9GAMM</name>
<evidence type="ECO:0000313" key="3">
    <source>
        <dbReference type="EMBL" id="PCI77703.1"/>
    </source>
</evidence>
<feature type="transmembrane region" description="Helical" evidence="2">
    <location>
        <begin position="85"/>
        <end position="102"/>
    </location>
</feature>
<feature type="compositionally biased region" description="Basic and acidic residues" evidence="1">
    <location>
        <begin position="8"/>
        <end position="18"/>
    </location>
</feature>
<evidence type="ECO:0000313" key="4">
    <source>
        <dbReference type="Proteomes" id="UP000218767"/>
    </source>
</evidence>
<sequence>MTRFTHRPNAEAKTERSIDPTTSAQKIKPYVENISEATAACLFTMVQGNVLLLGLSHWLVASQTGIVAGALATIALWFAKTTKPWVVSLVLGSFTAVVDFFVHPGMFGGVVAEAIVTGISAGLLSYLVGLAIAYGRSRRGAEVAS</sequence>
<proteinExistence type="predicted"/>
<feature type="transmembrane region" description="Helical" evidence="2">
    <location>
        <begin position="114"/>
        <end position="135"/>
    </location>
</feature>
<comment type="caution">
    <text evidence="3">The sequence shown here is derived from an EMBL/GenBank/DDBJ whole genome shotgun (WGS) entry which is preliminary data.</text>
</comment>